<evidence type="ECO:0000313" key="3">
    <source>
        <dbReference type="Proteomes" id="UP000077671"/>
    </source>
</evidence>
<dbReference type="AlphaFoldDB" id="A0A177UB19"/>
<dbReference type="Proteomes" id="UP000077671">
    <property type="component" value="Unassembled WGS sequence"/>
</dbReference>
<sequence>MLRQVMMGTCCFLDGESGLRSSSAAIQYHCNSFENELLLELDGCKSRGITRKSGNIFKRGDDAFFVCGNGDRVRLQDACLASVLVVENENQTNMLRIEGVIEQESDAAVPPPSISINGRACGSYVVVRGCFCIPHAATITADTFKRYRVGLEEKNVPIAAILCAVSLAHDCAYHGCEAVIAPGGRQEREATQANKTTIRHNQNGQQHYVLNDGLIRTSALLNTLYGRVPAHHTLSDASAAAMEARRTQ</sequence>
<reference evidence="2" key="2">
    <citation type="journal article" date="2019" name="IMA Fungus">
        <title>Genome sequencing and comparison of five Tilletia species to identify candidate genes for the detection of regulated species infecting wheat.</title>
        <authorList>
            <person name="Nguyen H.D.T."/>
            <person name="Sultana T."/>
            <person name="Kesanakurti P."/>
            <person name="Hambleton S."/>
        </authorList>
    </citation>
    <scope>NUCLEOTIDE SEQUENCE</scope>
    <source>
        <strain evidence="2">DAOMC 238032</strain>
    </source>
</reference>
<dbReference type="Proteomes" id="UP000836402">
    <property type="component" value="Unassembled WGS sequence"/>
</dbReference>
<dbReference type="EMBL" id="LWDD02000406">
    <property type="protein sequence ID" value="KAE8261158.1"/>
    <property type="molecule type" value="Genomic_DNA"/>
</dbReference>
<protein>
    <submittedName>
        <fullName evidence="2">Uncharacterized protein</fullName>
    </submittedName>
</protein>
<comment type="caution">
    <text evidence="2">The sequence shown here is derived from an EMBL/GenBank/DDBJ whole genome shotgun (WGS) entry which is preliminary data.</text>
</comment>
<name>A0A177UB19_9BASI</name>
<evidence type="ECO:0000313" key="1">
    <source>
        <dbReference type="EMBL" id="CAD6960222.1"/>
    </source>
</evidence>
<gene>
    <name evidence="2" type="ORF">A4X03_0g3491</name>
    <name evidence="1" type="ORF">JKIAZH3_G5182</name>
</gene>
<accession>A0A177UB19</accession>
<evidence type="ECO:0000313" key="4">
    <source>
        <dbReference type="Proteomes" id="UP000836402"/>
    </source>
</evidence>
<proteinExistence type="predicted"/>
<dbReference type="EMBL" id="CAJHJG010006864">
    <property type="protein sequence ID" value="CAD6960222.1"/>
    <property type="molecule type" value="Genomic_DNA"/>
</dbReference>
<reference evidence="2" key="1">
    <citation type="submission" date="2016-04" db="EMBL/GenBank/DDBJ databases">
        <authorList>
            <person name="Nguyen H.D."/>
            <person name="Kesanakurti P."/>
            <person name="Cullis J."/>
            <person name="Levesque C.A."/>
            <person name="Hambleton S."/>
        </authorList>
    </citation>
    <scope>NUCLEOTIDE SEQUENCE</scope>
    <source>
        <strain evidence="2">DAOMC 238032</strain>
    </source>
</reference>
<organism evidence="2 3">
    <name type="scientific">Tilletia caries</name>
    <name type="common">wheat bunt fungus</name>
    <dbReference type="NCBI Taxonomy" id="13290"/>
    <lineage>
        <taxon>Eukaryota</taxon>
        <taxon>Fungi</taxon>
        <taxon>Dikarya</taxon>
        <taxon>Basidiomycota</taxon>
        <taxon>Ustilaginomycotina</taxon>
        <taxon>Exobasidiomycetes</taxon>
        <taxon>Tilletiales</taxon>
        <taxon>Tilletiaceae</taxon>
        <taxon>Tilletia</taxon>
    </lineage>
</organism>
<keyword evidence="4" id="KW-1185">Reference proteome</keyword>
<evidence type="ECO:0000313" key="2">
    <source>
        <dbReference type="EMBL" id="KAE8261158.1"/>
    </source>
</evidence>
<reference evidence="1" key="3">
    <citation type="submission" date="2020-10" db="EMBL/GenBank/DDBJ databases">
        <authorList>
            <person name="Sedaghatjoo S."/>
        </authorList>
    </citation>
    <scope>NUCLEOTIDE SEQUENCE</scope>
    <source>
        <strain evidence="1">AZH3</strain>
    </source>
</reference>